<gene>
    <name evidence="2" type="ORF">TSPGSL018_26447</name>
</gene>
<feature type="compositionally biased region" description="Basic and acidic residues" evidence="1">
    <location>
        <begin position="51"/>
        <end position="63"/>
    </location>
</feature>
<feature type="compositionally biased region" description="Polar residues" evidence="1">
    <location>
        <begin position="1"/>
        <end position="22"/>
    </location>
</feature>
<feature type="region of interest" description="Disordered" evidence="1">
    <location>
        <begin position="1"/>
        <end position="82"/>
    </location>
</feature>
<reference evidence="2" key="1">
    <citation type="submission" date="2014-05" db="EMBL/GenBank/DDBJ databases">
        <title>The transcriptome of the halophilic microalga Tetraselmis sp. GSL018 isolated from the Great Salt Lake, Utah.</title>
        <authorList>
            <person name="Jinkerson R.E."/>
            <person name="D'Adamo S."/>
            <person name="Posewitz M.C."/>
        </authorList>
    </citation>
    <scope>NUCLEOTIDE SEQUENCE</scope>
    <source>
        <strain evidence="2">GSL018</strain>
    </source>
</reference>
<evidence type="ECO:0000256" key="1">
    <source>
        <dbReference type="SAM" id="MobiDB-lite"/>
    </source>
</evidence>
<accession>A0A061RU31</accession>
<dbReference type="AlphaFoldDB" id="A0A061RU31"/>
<evidence type="ECO:0000313" key="2">
    <source>
        <dbReference type="EMBL" id="JAC74259.1"/>
    </source>
</evidence>
<protein>
    <submittedName>
        <fullName evidence="2">Uncharacterized protein</fullName>
    </submittedName>
</protein>
<sequence>MVRQSMTRSANLFTTSDNSSVVENKETHCGSLDSTGLNSRGRSQGFSGRGKHYDKSAHSDKRQWNRKAKKSYHAYSRSRRPKLLTASVRERHRHWWCEVSPDGTPLSRNWWGEA</sequence>
<organism evidence="2">
    <name type="scientific">Tetraselmis sp. GSL018</name>
    <dbReference type="NCBI Taxonomy" id="582737"/>
    <lineage>
        <taxon>Eukaryota</taxon>
        <taxon>Viridiplantae</taxon>
        <taxon>Chlorophyta</taxon>
        <taxon>core chlorophytes</taxon>
        <taxon>Chlorodendrophyceae</taxon>
        <taxon>Chlorodendrales</taxon>
        <taxon>Chlorodendraceae</taxon>
        <taxon>Tetraselmis</taxon>
    </lineage>
</organism>
<proteinExistence type="predicted"/>
<name>A0A061RU31_9CHLO</name>
<dbReference type="EMBL" id="GBEZ01011537">
    <property type="protein sequence ID" value="JAC74259.1"/>
    <property type="molecule type" value="Transcribed_RNA"/>
</dbReference>
<feature type="compositionally biased region" description="Basic residues" evidence="1">
    <location>
        <begin position="64"/>
        <end position="82"/>
    </location>
</feature>